<dbReference type="Pfam" id="PF10648">
    <property type="entry name" value="Gmad2"/>
    <property type="match status" value="1"/>
</dbReference>
<dbReference type="EMBL" id="MHIP01000007">
    <property type="protein sequence ID" value="OGY55351.1"/>
    <property type="molecule type" value="Genomic_DNA"/>
</dbReference>
<accession>A0A1G1YSN9</accession>
<keyword evidence="1" id="KW-0472">Membrane</keyword>
<evidence type="ECO:0000256" key="1">
    <source>
        <dbReference type="SAM" id="Phobius"/>
    </source>
</evidence>
<protein>
    <recommendedName>
        <fullName evidence="2">Bacterial spore germination immunoglobulin-like domain-containing protein</fullName>
    </recommendedName>
</protein>
<feature type="transmembrane region" description="Helical" evidence="1">
    <location>
        <begin position="6"/>
        <end position="26"/>
    </location>
</feature>
<dbReference type="InterPro" id="IPR018911">
    <property type="entry name" value="Gmad2_Ig-like_dom"/>
</dbReference>
<keyword evidence="1" id="KW-1133">Transmembrane helix</keyword>
<comment type="caution">
    <text evidence="3">The sequence shown here is derived from an EMBL/GenBank/DDBJ whole genome shotgun (WGS) entry which is preliminary data.</text>
</comment>
<feature type="domain" description="Bacterial spore germination immunoglobulin-like" evidence="2">
    <location>
        <begin position="50"/>
        <end position="135"/>
    </location>
</feature>
<dbReference type="Proteomes" id="UP000176512">
    <property type="component" value="Unassembled WGS sequence"/>
</dbReference>
<organism evidence="3 4">
    <name type="scientific">Candidatus Buchananbacteria bacterium RIFCSPLOWO2_01_FULL_46_12</name>
    <dbReference type="NCBI Taxonomy" id="1797546"/>
    <lineage>
        <taxon>Bacteria</taxon>
        <taxon>Candidatus Buchananiibacteriota</taxon>
    </lineage>
</organism>
<evidence type="ECO:0000313" key="4">
    <source>
        <dbReference type="Proteomes" id="UP000176512"/>
    </source>
</evidence>
<evidence type="ECO:0000259" key="2">
    <source>
        <dbReference type="Pfam" id="PF10648"/>
    </source>
</evidence>
<keyword evidence="1" id="KW-0812">Transmembrane</keyword>
<proteinExistence type="predicted"/>
<sequence length="151" mass="17322">MDNDDMNKPLLFIVVILISLIGYFFAEKYYNFKQFELTGNAPEKNDLVRLTSFKPGSLVKSPLFVQGLARGYWFFEASFPVKIYDKNSKLLGTGIAQAQSDWMTEEFVPFQAMLEFEIPITKEGTLVLEKDNPSGLAEHVDELRVPIRFQK</sequence>
<evidence type="ECO:0000313" key="3">
    <source>
        <dbReference type="EMBL" id="OGY55351.1"/>
    </source>
</evidence>
<reference evidence="3 4" key="1">
    <citation type="journal article" date="2016" name="Nat. Commun.">
        <title>Thousands of microbial genomes shed light on interconnected biogeochemical processes in an aquifer system.</title>
        <authorList>
            <person name="Anantharaman K."/>
            <person name="Brown C.T."/>
            <person name="Hug L.A."/>
            <person name="Sharon I."/>
            <person name="Castelle C.J."/>
            <person name="Probst A.J."/>
            <person name="Thomas B.C."/>
            <person name="Singh A."/>
            <person name="Wilkins M.J."/>
            <person name="Karaoz U."/>
            <person name="Brodie E.L."/>
            <person name="Williams K.H."/>
            <person name="Hubbard S.S."/>
            <person name="Banfield J.F."/>
        </authorList>
    </citation>
    <scope>NUCLEOTIDE SEQUENCE [LARGE SCALE GENOMIC DNA]</scope>
</reference>
<dbReference type="AlphaFoldDB" id="A0A1G1YSN9"/>
<name>A0A1G1YSN9_9BACT</name>
<gene>
    <name evidence="3" type="ORF">A3A24_01425</name>
</gene>